<dbReference type="GeneID" id="94347622"/>
<evidence type="ECO:0008006" key="4">
    <source>
        <dbReference type="Google" id="ProtNLM"/>
    </source>
</evidence>
<sequence>MNLLLGAIGACSVLSVSNGQFLRPDDGALSRPFAASNATGFVPASVDKSATSPRQSDSTVAEERIEPLPLLESFTKSFKDFFPHLNDKPTELHQLDSWLTSTMRARARFSQADKDAYNEMVSNVLLIHFEKSTEAHELAAVLLKSRDSNTKKVALQVLMRRLSDENGNDNVCKIIAKDPDAFFWALEQVEFDLDDRQRVLANLLPSVSKWMPEEFRPLRSDFFEEEVLPYNVLHYVETYSLLSKEELGEWLLRFNADAVFEDIEMKFHTASINDEANEIALFEQNLTPQEYLDTFLLKSTVQSLKPKKLLRWLRYCNLWTRYSEKLEFTVRQKAIRKKVLSVLQNVETSQPKQNLVESLRRIVDMQGFADMVIPEPLEINAVVTEALRKL</sequence>
<feature type="signal peptide" evidence="1">
    <location>
        <begin position="1"/>
        <end position="19"/>
    </location>
</feature>
<dbReference type="AlphaFoldDB" id="A0A976IL18"/>
<organism evidence="2 3">
    <name type="scientific">Bremia lactucae</name>
    <name type="common">Lettuce downy mildew</name>
    <dbReference type="NCBI Taxonomy" id="4779"/>
    <lineage>
        <taxon>Eukaryota</taxon>
        <taxon>Sar</taxon>
        <taxon>Stramenopiles</taxon>
        <taxon>Oomycota</taxon>
        <taxon>Peronosporomycetes</taxon>
        <taxon>Peronosporales</taxon>
        <taxon>Peronosporaceae</taxon>
        <taxon>Bremia</taxon>
    </lineage>
</organism>
<keyword evidence="3" id="KW-1185">Reference proteome</keyword>
<dbReference type="EMBL" id="SHOA02000005">
    <property type="protein sequence ID" value="TDH73804.1"/>
    <property type="molecule type" value="Genomic_DNA"/>
</dbReference>
<dbReference type="KEGG" id="blac:94347622"/>
<dbReference type="RefSeq" id="XP_067823302.1">
    <property type="nucleotide sequence ID" value="XM_067961951.1"/>
</dbReference>
<accession>A0A976IL18</accession>
<feature type="chain" id="PRO_5038030497" description="RxLR effector candidate protein" evidence="1">
    <location>
        <begin position="20"/>
        <end position="390"/>
    </location>
</feature>
<evidence type="ECO:0000256" key="1">
    <source>
        <dbReference type="SAM" id="SignalP"/>
    </source>
</evidence>
<proteinExistence type="predicted"/>
<keyword evidence="1" id="KW-0732">Signal</keyword>
<evidence type="ECO:0000313" key="3">
    <source>
        <dbReference type="Proteomes" id="UP000294530"/>
    </source>
</evidence>
<gene>
    <name evidence="2" type="ORF">CCR75_003859</name>
</gene>
<dbReference type="Proteomes" id="UP000294530">
    <property type="component" value="Unassembled WGS sequence"/>
</dbReference>
<evidence type="ECO:0000313" key="2">
    <source>
        <dbReference type="EMBL" id="TDH73804.1"/>
    </source>
</evidence>
<comment type="caution">
    <text evidence="2">The sequence shown here is derived from an EMBL/GenBank/DDBJ whole genome shotgun (WGS) entry which is preliminary data.</text>
</comment>
<reference evidence="2 3" key="1">
    <citation type="journal article" date="2021" name="Genome Biol.">
        <title>AFLAP: assembly-free linkage analysis pipeline using k-mers from genome sequencing data.</title>
        <authorList>
            <person name="Fletcher K."/>
            <person name="Zhang L."/>
            <person name="Gil J."/>
            <person name="Han R."/>
            <person name="Cavanaugh K."/>
            <person name="Michelmore R."/>
        </authorList>
    </citation>
    <scope>NUCLEOTIDE SEQUENCE [LARGE SCALE GENOMIC DNA]</scope>
    <source>
        <strain evidence="2 3">SF5</strain>
    </source>
</reference>
<name>A0A976IL18_BRELC</name>
<protein>
    <recommendedName>
        <fullName evidence="4">RxLR effector candidate protein</fullName>
    </recommendedName>
</protein>